<dbReference type="CDD" id="cd01990">
    <property type="entry name" value="LarE-like"/>
    <property type="match status" value="1"/>
</dbReference>
<accession>K4LSK5</accession>
<feature type="domain" description="Asparagine synthetase" evidence="3">
    <location>
        <begin position="10"/>
        <end position="80"/>
    </location>
</feature>
<proteinExistence type="predicted"/>
<dbReference type="AlphaFoldDB" id="K4LSK5"/>
<reference evidence="4 5" key="1">
    <citation type="journal article" date="2012" name="BMC Genomics">
        <title>Genome-guided analysis of physiological and morphological traits of the fermentative acetate oxidizer Thermacetogenium phaeum.</title>
        <authorList>
            <person name="Oehler D."/>
            <person name="Poehlein A."/>
            <person name="Leimbach A."/>
            <person name="Muller N."/>
            <person name="Daniel R."/>
            <person name="Gottschalk G."/>
            <person name="Schink B."/>
        </authorList>
    </citation>
    <scope>NUCLEOTIDE SEQUENCE [LARGE SCALE GENOMIC DNA]</scope>
    <source>
        <strain evidence="5">ATCC BAA-254 / DSM 26808 / PB</strain>
    </source>
</reference>
<name>K4LSK5_THEPS</name>
<dbReference type="PIRSF" id="PIRSF006661">
    <property type="entry name" value="PP-lp_UCP006661"/>
    <property type="match status" value="1"/>
</dbReference>
<feature type="active site" description="Nucleophile and sulfur donor" evidence="1">
    <location>
        <position position="177"/>
    </location>
</feature>
<dbReference type="InterPro" id="IPR001962">
    <property type="entry name" value="Asn_synthase"/>
</dbReference>
<dbReference type="NCBIfam" id="TIGR00268">
    <property type="entry name" value="ATP-dependent sacrificial sulfur transferase LarE"/>
    <property type="match status" value="1"/>
</dbReference>
<keyword evidence="5" id="KW-1185">Reference proteome</keyword>
<dbReference type="HOGENOM" id="CLU_061181_2_0_9"/>
<evidence type="ECO:0000256" key="2">
    <source>
        <dbReference type="SAM" id="Phobius"/>
    </source>
</evidence>
<keyword evidence="2" id="KW-0472">Membrane</keyword>
<evidence type="ECO:0000313" key="5">
    <source>
        <dbReference type="Proteomes" id="UP000000467"/>
    </source>
</evidence>
<dbReference type="EMBL" id="CP003732">
    <property type="protein sequence ID" value="AFV11059.1"/>
    <property type="molecule type" value="Genomic_DNA"/>
</dbReference>
<keyword evidence="2" id="KW-0812">Transmembrane</keyword>
<dbReference type="InterPro" id="IPR014729">
    <property type="entry name" value="Rossmann-like_a/b/a_fold"/>
</dbReference>
<organism evidence="4 5">
    <name type="scientific">Thermacetogenium phaeum (strain ATCC BAA-254 / DSM 26808 / PB)</name>
    <dbReference type="NCBI Taxonomy" id="1089553"/>
    <lineage>
        <taxon>Bacteria</taxon>
        <taxon>Bacillati</taxon>
        <taxon>Bacillota</taxon>
        <taxon>Clostridia</taxon>
        <taxon>Thermoanaerobacterales</taxon>
        <taxon>Thermoanaerobacteraceae</taxon>
        <taxon>Thermacetogenium</taxon>
    </lineage>
</organism>
<dbReference type="GO" id="GO:0006529">
    <property type="term" value="P:asparagine biosynthetic process"/>
    <property type="evidence" value="ECO:0007669"/>
    <property type="project" value="InterPro"/>
</dbReference>
<dbReference type="PANTHER" id="PTHR43169">
    <property type="entry name" value="EXSB FAMILY PROTEIN"/>
    <property type="match status" value="1"/>
</dbReference>
<dbReference type="Proteomes" id="UP000000467">
    <property type="component" value="Chromosome"/>
</dbReference>
<dbReference type="Pfam" id="PF00733">
    <property type="entry name" value="Asn_synthase"/>
    <property type="match status" value="1"/>
</dbReference>
<sequence length="267" mass="29920">MSDFRDEKIKALSDKIKSYQSVVVAFSGGVDSTFLLLLAMRELGGKVVAATVDSVLMPRREVAEAEELASLLGCSHVILPAEPLKLREVRENSPERCYYCKRYLFGVLCDFARKEGYLAVLDGSNKDDEIDYRPGRRAALELGIQSPLLEAGITKAEIRQYSRKAGLPNWDRPAAACLASRIPYGEEITEDKVRMIEEAEAYLSSLGCSPVRVRWHQGVGRIETSLDHFPAVLEHRRKIADHLKALGFRYVSLDLMGYRRGSLNEVL</sequence>
<dbReference type="GO" id="GO:0004066">
    <property type="term" value="F:asparagine synthase (glutamine-hydrolyzing) activity"/>
    <property type="evidence" value="ECO:0007669"/>
    <property type="project" value="InterPro"/>
</dbReference>
<dbReference type="InterPro" id="IPR052188">
    <property type="entry name" value="Ni-pincer_cofactor_biosynth"/>
</dbReference>
<gene>
    <name evidence="4" type="ordered locus">Tph_c08290</name>
</gene>
<protein>
    <recommendedName>
        <fullName evidence="3">Asparagine synthetase domain-containing protein</fullName>
    </recommendedName>
</protein>
<evidence type="ECO:0000256" key="1">
    <source>
        <dbReference type="PIRSR" id="PIRSR006661-1"/>
    </source>
</evidence>
<dbReference type="PANTHER" id="PTHR43169:SF2">
    <property type="entry name" value="NAD_GMP SYNTHASE DOMAIN-CONTAINING PROTEIN"/>
    <property type="match status" value="1"/>
</dbReference>
<dbReference type="Gene3D" id="3.40.50.620">
    <property type="entry name" value="HUPs"/>
    <property type="match status" value="1"/>
</dbReference>
<keyword evidence="2" id="KW-1133">Transmembrane helix</keyword>
<dbReference type="SUPFAM" id="SSF52402">
    <property type="entry name" value="Adenine nucleotide alpha hydrolases-like"/>
    <property type="match status" value="1"/>
</dbReference>
<feature type="transmembrane region" description="Helical" evidence="2">
    <location>
        <begin position="21"/>
        <end position="40"/>
    </location>
</feature>
<dbReference type="InterPro" id="IPR005232">
    <property type="entry name" value="LarE"/>
</dbReference>
<dbReference type="STRING" id="1089553.Tph_c08290"/>
<dbReference type="eggNOG" id="COG1606">
    <property type="taxonomic scope" value="Bacteria"/>
</dbReference>
<evidence type="ECO:0000313" key="4">
    <source>
        <dbReference type="EMBL" id="AFV11059.1"/>
    </source>
</evidence>
<evidence type="ECO:0000259" key="3">
    <source>
        <dbReference type="Pfam" id="PF00733"/>
    </source>
</evidence>
<dbReference type="GO" id="GO:0016783">
    <property type="term" value="F:sulfurtransferase activity"/>
    <property type="evidence" value="ECO:0007669"/>
    <property type="project" value="InterPro"/>
</dbReference>
<dbReference type="KEGG" id="tpz:Tph_c08290"/>